<evidence type="ECO:0000259" key="5">
    <source>
        <dbReference type="Pfam" id="PF05193"/>
    </source>
</evidence>
<organism evidence="7 8">
    <name type="scientific">Tsukamurella pseudospumae</name>
    <dbReference type="NCBI Taxonomy" id="239498"/>
    <lineage>
        <taxon>Bacteria</taxon>
        <taxon>Bacillati</taxon>
        <taxon>Actinomycetota</taxon>
        <taxon>Actinomycetes</taxon>
        <taxon>Mycobacteriales</taxon>
        <taxon>Tsukamurellaceae</taxon>
        <taxon>Tsukamurella</taxon>
    </lineage>
</organism>
<dbReference type="EMBL" id="LSRE01000034">
    <property type="protein sequence ID" value="KXO93893.1"/>
    <property type="molecule type" value="Genomic_DNA"/>
</dbReference>
<sequence>MSSLTSRAARTGASGSGAPVRRSVLPGGLRVVTETVPGSRSAAVGLWVAVGSRDEHPASAGSAHFLEHLLFKATPHRDAASLAAEVDAVGGEINAFTSKEHTCYYAHVLDVDLELAVDVVTDVVLGGLCRPADVDVEREVVLEELAMRDDDPEDLVNEAATTALLGDHPLARPVLGTEESVSAMTAARLRGFHRRRYTPERMVLAVAGNVTHAQVVKLARRAFAGRLDGAAESAPIRTGIRRTPGAPSLEVVNRDGEQSHLVAGTRAYGRFHPDRWALSVLNTAIGGGLSSRLFQEIREQRGLAYTVYSAVDTYADTGLFSVYAGCSPERLGEVATVARKVLEDVRDDGLTVEELARAKGSLRGGLVLGLEDAQSRMHRIGRSEVNYQNQRTITRTLAAIDRVSAADVNRVARDLLSQPFGGAVLGPHRGKRGVPASVRTWLG</sequence>
<dbReference type="GO" id="GO:0046872">
    <property type="term" value="F:metal ion binding"/>
    <property type="evidence" value="ECO:0007669"/>
    <property type="project" value="InterPro"/>
</dbReference>
<dbReference type="InterPro" id="IPR011765">
    <property type="entry name" value="Pept_M16_N"/>
</dbReference>
<evidence type="ECO:0000256" key="3">
    <source>
        <dbReference type="SAM" id="MobiDB-lite"/>
    </source>
</evidence>
<protein>
    <submittedName>
        <fullName evidence="7">Zinc protease</fullName>
    </submittedName>
</protein>
<name>A0A138AQA4_9ACTN</name>
<dbReference type="Proteomes" id="UP000070258">
    <property type="component" value="Unassembled WGS sequence"/>
</dbReference>
<dbReference type="Pfam" id="PF00675">
    <property type="entry name" value="Peptidase_M16"/>
    <property type="match status" value="1"/>
</dbReference>
<feature type="domain" description="Peptidase M16 N-terminal" evidence="4">
    <location>
        <begin position="30"/>
        <end position="177"/>
    </location>
</feature>
<dbReference type="Gene3D" id="3.30.830.10">
    <property type="entry name" value="Metalloenzyme, LuxS/M16 peptidase-like"/>
    <property type="match status" value="2"/>
</dbReference>
<dbReference type="PANTHER" id="PTHR11851">
    <property type="entry name" value="METALLOPROTEASE"/>
    <property type="match status" value="1"/>
</dbReference>
<dbReference type="InterPro" id="IPR050361">
    <property type="entry name" value="MPP/UQCRC_Complex"/>
</dbReference>
<dbReference type="AlphaFoldDB" id="A0A138AQA4"/>
<evidence type="ECO:0000259" key="4">
    <source>
        <dbReference type="Pfam" id="PF00675"/>
    </source>
</evidence>
<dbReference type="PROSITE" id="PS00143">
    <property type="entry name" value="INSULINASE"/>
    <property type="match status" value="1"/>
</dbReference>
<proteinExistence type="inferred from homology"/>
<feature type="region of interest" description="Disordered" evidence="3">
    <location>
        <begin position="1"/>
        <end position="21"/>
    </location>
</feature>
<keyword evidence="7" id="KW-0378">Hydrolase</keyword>
<evidence type="ECO:0000313" key="6">
    <source>
        <dbReference type="EMBL" id="KXO93893.1"/>
    </source>
</evidence>
<evidence type="ECO:0000313" key="8">
    <source>
        <dbReference type="Proteomes" id="UP000070258"/>
    </source>
</evidence>
<dbReference type="InterPro" id="IPR001431">
    <property type="entry name" value="Pept_M16_Zn_BS"/>
</dbReference>
<dbReference type="Pfam" id="PF05193">
    <property type="entry name" value="Peptidase_M16_C"/>
    <property type="match status" value="1"/>
</dbReference>
<dbReference type="STRING" id="239498.AXK60_05135"/>
<keyword evidence="9" id="KW-1185">Reference proteome</keyword>
<evidence type="ECO:0000256" key="1">
    <source>
        <dbReference type="ARBA" id="ARBA00007261"/>
    </source>
</evidence>
<dbReference type="EMBL" id="LSRF01000012">
    <property type="protein sequence ID" value="KXP12596.1"/>
    <property type="molecule type" value="Genomic_DNA"/>
</dbReference>
<dbReference type="GO" id="GO:0004222">
    <property type="term" value="F:metalloendopeptidase activity"/>
    <property type="evidence" value="ECO:0007669"/>
    <property type="project" value="InterPro"/>
</dbReference>
<dbReference type="Proteomes" id="UP000070409">
    <property type="component" value="Unassembled WGS sequence"/>
</dbReference>
<comment type="similarity">
    <text evidence="1 2">Belongs to the peptidase M16 family.</text>
</comment>
<feature type="compositionally biased region" description="Low complexity" evidence="3">
    <location>
        <begin position="1"/>
        <end position="18"/>
    </location>
</feature>
<dbReference type="InterPro" id="IPR011249">
    <property type="entry name" value="Metalloenz_LuxS/M16"/>
</dbReference>
<comment type="caution">
    <text evidence="7">The sequence shown here is derived from an EMBL/GenBank/DDBJ whole genome shotgun (WGS) entry which is preliminary data.</text>
</comment>
<evidence type="ECO:0000313" key="9">
    <source>
        <dbReference type="Proteomes" id="UP000070409"/>
    </source>
</evidence>
<evidence type="ECO:0000256" key="2">
    <source>
        <dbReference type="RuleBase" id="RU004447"/>
    </source>
</evidence>
<accession>A0A138AQA4</accession>
<dbReference type="RefSeq" id="WP_068570577.1">
    <property type="nucleotide sequence ID" value="NZ_LSRE01000034.1"/>
</dbReference>
<dbReference type="OrthoDB" id="9811314at2"/>
<dbReference type="FunFam" id="3.30.830.10:FF:000008">
    <property type="entry name" value="Mitochondrial-processing peptidase subunit beta"/>
    <property type="match status" value="1"/>
</dbReference>
<feature type="domain" description="Peptidase M16 C-terminal" evidence="5">
    <location>
        <begin position="184"/>
        <end position="361"/>
    </location>
</feature>
<dbReference type="PANTHER" id="PTHR11851:SF49">
    <property type="entry name" value="MITOCHONDRIAL-PROCESSING PEPTIDASE SUBUNIT ALPHA"/>
    <property type="match status" value="1"/>
</dbReference>
<reference evidence="6 9" key="1">
    <citation type="submission" date="2016-02" db="EMBL/GenBank/DDBJ databases">
        <authorList>
            <person name="Teng J.L."/>
            <person name="Tang Y."/>
            <person name="Huang Y."/>
            <person name="Guo F."/>
            <person name="Wei W."/>
            <person name="Chen J.H."/>
            <person name="Wong S.Y."/>
            <person name="Lau S.K."/>
            <person name="Woo P.C."/>
        </authorList>
    </citation>
    <scope>NUCLEOTIDE SEQUENCE [LARGE SCALE GENOMIC DNA]</scope>
    <source>
        <strain evidence="6 9">JCM 13375</strain>
    </source>
</reference>
<reference evidence="8" key="2">
    <citation type="submission" date="2016-02" db="EMBL/GenBank/DDBJ databases">
        <authorList>
            <person name="Wen L."/>
            <person name="He K."/>
            <person name="Yang H."/>
        </authorList>
    </citation>
    <scope>NUCLEOTIDE SEQUENCE [LARGE SCALE GENOMIC DNA]</scope>
    <source>
        <strain evidence="8">JCM 15929</strain>
    </source>
</reference>
<gene>
    <name evidence="7" type="ORF">AXK60_05135</name>
    <name evidence="6" type="ORF">AXK61_04965</name>
</gene>
<reference evidence="7" key="3">
    <citation type="submission" date="2016-02" db="EMBL/GenBank/DDBJ databases">
        <authorList>
            <person name="Teng J.L."/>
            <person name="Yang Y."/>
            <person name="Huang Y."/>
            <person name="Guo F."/>
            <person name="Wei W."/>
            <person name="Chen J.H."/>
            <person name="Wong S.Y."/>
            <person name="Lau S.K."/>
            <person name="Woo P.C."/>
        </authorList>
    </citation>
    <scope>NUCLEOTIDE SEQUENCE</scope>
    <source>
        <strain evidence="7">JCM 15929</strain>
    </source>
</reference>
<dbReference type="GO" id="GO:0006508">
    <property type="term" value="P:proteolysis"/>
    <property type="evidence" value="ECO:0007669"/>
    <property type="project" value="UniProtKB-KW"/>
</dbReference>
<dbReference type="SUPFAM" id="SSF63411">
    <property type="entry name" value="LuxS/MPP-like metallohydrolase"/>
    <property type="match status" value="2"/>
</dbReference>
<keyword evidence="7" id="KW-0645">Protease</keyword>
<evidence type="ECO:0000313" key="7">
    <source>
        <dbReference type="EMBL" id="KXP12596.1"/>
    </source>
</evidence>
<dbReference type="InterPro" id="IPR007863">
    <property type="entry name" value="Peptidase_M16_C"/>
</dbReference>